<dbReference type="EMBL" id="JAWCUD010000003">
    <property type="protein sequence ID" value="MDU0202163.1"/>
    <property type="molecule type" value="Genomic_DNA"/>
</dbReference>
<proteinExistence type="predicted"/>
<dbReference type="Proteomes" id="UP001260980">
    <property type="component" value="Unassembled WGS sequence"/>
</dbReference>
<accession>A0ABU3RD18</accession>
<dbReference type="PANTHER" id="PTHR30146:SF109">
    <property type="entry name" value="HTH-TYPE TRANSCRIPTIONAL REGULATOR GALS"/>
    <property type="match status" value="1"/>
</dbReference>
<evidence type="ECO:0000256" key="1">
    <source>
        <dbReference type="ARBA" id="ARBA00023015"/>
    </source>
</evidence>
<evidence type="ECO:0000256" key="3">
    <source>
        <dbReference type="ARBA" id="ARBA00023163"/>
    </source>
</evidence>
<evidence type="ECO:0000313" key="5">
    <source>
        <dbReference type="EMBL" id="MDU0202163.1"/>
    </source>
</evidence>
<dbReference type="RefSeq" id="WP_315952177.1">
    <property type="nucleotide sequence ID" value="NZ_JAWCUD010000003.1"/>
</dbReference>
<comment type="caution">
    <text evidence="5">The sequence shown here is derived from an EMBL/GenBank/DDBJ whole genome shotgun (WGS) entry which is preliminary data.</text>
</comment>
<protein>
    <submittedName>
        <fullName evidence="5">Substrate-binding domain-containing protein</fullName>
    </submittedName>
</protein>
<dbReference type="InterPro" id="IPR028082">
    <property type="entry name" value="Peripla_BP_I"/>
</dbReference>
<keyword evidence="2" id="KW-0238">DNA-binding</keyword>
<name>A0ABU3RD18_9BACL</name>
<sequence length="268" mass="29175">MSRVTRAEHVQEAAWERGYTLLLCSAGYELEKNLECFKTLVERKVDGIISGSVVKDAEALRKLYQTHLNRLPLVSLDYTLPEAHYNISADHFQASVQAVTYLIRLGHVRIAYVGSHRSDREAGYRFALESNGLTVDEALIIRGEGTFAFGSKAAAGLLNRELPPTALFCWNDMMALGAMQSLQQAGLAIPADISVIGYDDIPMASLVNPALTSVRQPLKEIGRAAVQALITEIEGQDQASTNRTSILATEFIIRGSTGVNPGRTGNPS</sequence>
<evidence type="ECO:0000313" key="6">
    <source>
        <dbReference type="Proteomes" id="UP001260980"/>
    </source>
</evidence>
<keyword evidence="1" id="KW-0805">Transcription regulation</keyword>
<dbReference type="Gene3D" id="3.40.50.2300">
    <property type="match status" value="2"/>
</dbReference>
<dbReference type="CDD" id="cd06267">
    <property type="entry name" value="PBP1_LacI_sugar_binding-like"/>
    <property type="match status" value="1"/>
</dbReference>
<organism evidence="5 6">
    <name type="scientific">Paenibacillus violae</name>
    <dbReference type="NCBI Taxonomy" id="3077234"/>
    <lineage>
        <taxon>Bacteria</taxon>
        <taxon>Bacillati</taxon>
        <taxon>Bacillota</taxon>
        <taxon>Bacilli</taxon>
        <taxon>Bacillales</taxon>
        <taxon>Paenibacillaceae</taxon>
        <taxon>Paenibacillus</taxon>
    </lineage>
</organism>
<keyword evidence="6" id="KW-1185">Reference proteome</keyword>
<keyword evidence="3" id="KW-0804">Transcription</keyword>
<reference evidence="5 6" key="1">
    <citation type="submission" date="2023-10" db="EMBL/GenBank/DDBJ databases">
        <title>Paenibacillus strain PFR10 Genome sequencing and assembly.</title>
        <authorList>
            <person name="Kim I."/>
        </authorList>
    </citation>
    <scope>NUCLEOTIDE SEQUENCE [LARGE SCALE GENOMIC DNA]</scope>
    <source>
        <strain evidence="5 6">PFR10</strain>
    </source>
</reference>
<dbReference type="PANTHER" id="PTHR30146">
    <property type="entry name" value="LACI-RELATED TRANSCRIPTIONAL REPRESSOR"/>
    <property type="match status" value="1"/>
</dbReference>
<evidence type="ECO:0000256" key="2">
    <source>
        <dbReference type="ARBA" id="ARBA00023125"/>
    </source>
</evidence>
<evidence type="ECO:0000259" key="4">
    <source>
        <dbReference type="Pfam" id="PF13377"/>
    </source>
</evidence>
<dbReference type="InterPro" id="IPR046335">
    <property type="entry name" value="LacI/GalR-like_sensor"/>
</dbReference>
<dbReference type="Pfam" id="PF13377">
    <property type="entry name" value="Peripla_BP_3"/>
    <property type="match status" value="1"/>
</dbReference>
<dbReference type="SUPFAM" id="SSF53822">
    <property type="entry name" value="Periplasmic binding protein-like I"/>
    <property type="match status" value="1"/>
</dbReference>
<feature type="domain" description="Transcriptional regulator LacI/GalR-like sensor" evidence="4">
    <location>
        <begin position="99"/>
        <end position="257"/>
    </location>
</feature>
<gene>
    <name evidence="5" type="ORF">RQP52_13755</name>
</gene>